<dbReference type="InterPro" id="IPR021779">
    <property type="entry name" value="DUF3344"/>
</dbReference>
<dbReference type="AlphaFoldDB" id="A0A0X8XXW1"/>
<evidence type="ECO:0000259" key="1">
    <source>
        <dbReference type="Pfam" id="PF11824"/>
    </source>
</evidence>
<dbReference type="GeneID" id="27138609"/>
<dbReference type="Pfam" id="PF11824">
    <property type="entry name" value="DUF3344"/>
    <property type="match status" value="1"/>
</dbReference>
<dbReference type="Proteomes" id="UP000069850">
    <property type="component" value="Chromosome 1"/>
</dbReference>
<name>A0A0X8XXW1_9EURY</name>
<dbReference type="OrthoDB" id="135071at2157"/>
<evidence type="ECO:0000313" key="2">
    <source>
        <dbReference type="EMBL" id="CVK34348.1"/>
    </source>
</evidence>
<feature type="domain" description="DUF3344" evidence="1">
    <location>
        <begin position="26"/>
        <end position="321"/>
    </location>
</feature>
<dbReference type="KEGG" id="mema:MMAB1_3135"/>
<sequence>MSSRRTVAAGLIIVLGLLLAVPAAATYAGDKPLSTVFHDEFRGGYVYTVGNSTYSGALNPGDRYAVSFDLDLPEDATIRYQRLYVYWAWSKLDQQAIYPALSLVRTDTSEHLTETARYADSKGFVSKNDFFSGMDAFTTMDLARGKNSFTVILENNATDNRTFVVQGIGLLAVYESPGSPEAIAWVSEGADLIYSSYGITPAMASSRIDFPGTISRSGLASAELFLVAPSGGYTRENIPVINRLFFNREGTSSMPSFFEAILSAIFPGSNGKEWVNVFDSDETKQVGIDRRDVLPYLRSDKNFAQVQDEKDYLVLSNAVLWAERR</sequence>
<evidence type="ECO:0000313" key="3">
    <source>
        <dbReference type="Proteomes" id="UP000069850"/>
    </source>
</evidence>
<protein>
    <submittedName>
        <fullName evidence="2">Cell surface glycoprotein</fullName>
    </submittedName>
</protein>
<accession>A0A0X8XXW1</accession>
<dbReference type="RefSeq" id="WP_062265759.1">
    <property type="nucleotide sequence ID" value="NZ_LT158599.1"/>
</dbReference>
<gene>
    <name evidence="2" type="ORF">MMAB1_3135</name>
</gene>
<dbReference type="EMBL" id="LT158599">
    <property type="protein sequence ID" value="CVK34348.1"/>
    <property type="molecule type" value="Genomic_DNA"/>
</dbReference>
<reference evidence="2 3" key="1">
    <citation type="submission" date="2016-01" db="EMBL/GenBank/DDBJ databases">
        <authorList>
            <person name="Manzoor S."/>
        </authorList>
    </citation>
    <scope>NUCLEOTIDE SEQUENCE [LARGE SCALE GENOMIC DNA]</scope>
    <source>
        <strain evidence="2">Methanoculleus sp MAB1</strain>
    </source>
</reference>
<proteinExistence type="predicted"/>
<organism evidence="2 3">
    <name type="scientific">Methanoculleus bourgensis</name>
    <dbReference type="NCBI Taxonomy" id="83986"/>
    <lineage>
        <taxon>Archaea</taxon>
        <taxon>Methanobacteriati</taxon>
        <taxon>Methanobacteriota</taxon>
        <taxon>Stenosarchaea group</taxon>
        <taxon>Methanomicrobia</taxon>
        <taxon>Methanomicrobiales</taxon>
        <taxon>Methanomicrobiaceae</taxon>
        <taxon>Methanoculleus</taxon>
    </lineage>
</organism>